<protein>
    <submittedName>
        <fullName evidence="1">Uncharacterized protein</fullName>
    </submittedName>
</protein>
<name>A0AAW1PUH8_9CHLO</name>
<organism evidence="1 2">
    <name type="scientific">Symbiochloris irregularis</name>
    <dbReference type="NCBI Taxonomy" id="706552"/>
    <lineage>
        <taxon>Eukaryota</taxon>
        <taxon>Viridiplantae</taxon>
        <taxon>Chlorophyta</taxon>
        <taxon>core chlorophytes</taxon>
        <taxon>Trebouxiophyceae</taxon>
        <taxon>Trebouxiales</taxon>
        <taxon>Trebouxiaceae</taxon>
        <taxon>Symbiochloris</taxon>
    </lineage>
</organism>
<evidence type="ECO:0000313" key="1">
    <source>
        <dbReference type="EMBL" id="KAK9813618.1"/>
    </source>
</evidence>
<sequence>MSLGSQLSFDISDPSLVLRSDCAKCCDVLQRLTGVSSSASVRPGHQILPLEVLADCKGISFVETRPCFANITDVGFGLTLGYNEVHTIVCHGTKAAIDRMKRNEPTINFGGALIAGKNSAISTSLEEGLSSMPFSLADGVLVDLSLKGGAVILHKKKNQAVDL</sequence>
<comment type="caution">
    <text evidence="1">The sequence shown here is derived from an EMBL/GenBank/DDBJ whole genome shotgun (WGS) entry which is preliminary data.</text>
</comment>
<evidence type="ECO:0000313" key="2">
    <source>
        <dbReference type="Proteomes" id="UP001465755"/>
    </source>
</evidence>
<proteinExistence type="predicted"/>
<dbReference type="Proteomes" id="UP001465755">
    <property type="component" value="Unassembled WGS sequence"/>
</dbReference>
<reference evidence="1 2" key="1">
    <citation type="journal article" date="2024" name="Nat. Commun.">
        <title>Phylogenomics reveals the evolutionary origins of lichenization in chlorophyte algae.</title>
        <authorList>
            <person name="Puginier C."/>
            <person name="Libourel C."/>
            <person name="Otte J."/>
            <person name="Skaloud P."/>
            <person name="Haon M."/>
            <person name="Grisel S."/>
            <person name="Petersen M."/>
            <person name="Berrin J.G."/>
            <person name="Delaux P.M."/>
            <person name="Dal Grande F."/>
            <person name="Keller J."/>
        </authorList>
    </citation>
    <scope>NUCLEOTIDE SEQUENCE [LARGE SCALE GENOMIC DNA]</scope>
    <source>
        <strain evidence="1 2">SAG 2036</strain>
    </source>
</reference>
<gene>
    <name evidence="1" type="ORF">WJX73_010851</name>
</gene>
<dbReference type="AlphaFoldDB" id="A0AAW1PUH8"/>
<accession>A0AAW1PUH8</accession>
<keyword evidence="2" id="KW-1185">Reference proteome</keyword>
<dbReference type="EMBL" id="JALJOQ010000004">
    <property type="protein sequence ID" value="KAK9813618.1"/>
    <property type="molecule type" value="Genomic_DNA"/>
</dbReference>